<gene>
    <name evidence="4" type="ORF">CBR_g4876</name>
</gene>
<feature type="compositionally biased region" description="Gly residues" evidence="3">
    <location>
        <begin position="98"/>
        <end position="110"/>
    </location>
</feature>
<dbReference type="STRING" id="69332.A0A388KJ71"/>
<protein>
    <recommendedName>
        <fullName evidence="2">Protein FAM221A</fullName>
    </recommendedName>
</protein>
<comment type="caution">
    <text evidence="4">The sequence shown here is derived from an EMBL/GenBank/DDBJ whole genome shotgun (WGS) entry which is preliminary data.</text>
</comment>
<organism evidence="4 5">
    <name type="scientific">Chara braunii</name>
    <name type="common">Braun's stonewort</name>
    <dbReference type="NCBI Taxonomy" id="69332"/>
    <lineage>
        <taxon>Eukaryota</taxon>
        <taxon>Viridiplantae</taxon>
        <taxon>Streptophyta</taxon>
        <taxon>Charophyceae</taxon>
        <taxon>Charales</taxon>
        <taxon>Characeae</taxon>
        <taxon>Chara</taxon>
    </lineage>
</organism>
<dbReference type="Pfam" id="PF14753">
    <property type="entry name" value="FAM221"/>
    <property type="match status" value="1"/>
</dbReference>
<evidence type="ECO:0000313" key="4">
    <source>
        <dbReference type="EMBL" id="GBG70048.1"/>
    </source>
</evidence>
<reference evidence="4 5" key="1">
    <citation type="journal article" date="2018" name="Cell">
        <title>The Chara Genome: Secondary Complexity and Implications for Plant Terrestrialization.</title>
        <authorList>
            <person name="Nishiyama T."/>
            <person name="Sakayama H."/>
            <person name="Vries J.D."/>
            <person name="Buschmann H."/>
            <person name="Saint-Marcoux D."/>
            <person name="Ullrich K.K."/>
            <person name="Haas F.B."/>
            <person name="Vanderstraeten L."/>
            <person name="Becker D."/>
            <person name="Lang D."/>
            <person name="Vosolsobe S."/>
            <person name="Rombauts S."/>
            <person name="Wilhelmsson P.K.I."/>
            <person name="Janitza P."/>
            <person name="Kern R."/>
            <person name="Heyl A."/>
            <person name="Rumpler F."/>
            <person name="Villalobos L.I.A.C."/>
            <person name="Clay J.M."/>
            <person name="Skokan R."/>
            <person name="Toyoda A."/>
            <person name="Suzuki Y."/>
            <person name="Kagoshima H."/>
            <person name="Schijlen E."/>
            <person name="Tajeshwar N."/>
            <person name="Catarino B."/>
            <person name="Hetherington A.J."/>
            <person name="Saltykova A."/>
            <person name="Bonnot C."/>
            <person name="Breuninger H."/>
            <person name="Symeonidi A."/>
            <person name="Radhakrishnan G.V."/>
            <person name="Van Nieuwerburgh F."/>
            <person name="Deforce D."/>
            <person name="Chang C."/>
            <person name="Karol K.G."/>
            <person name="Hedrich R."/>
            <person name="Ulvskov P."/>
            <person name="Glockner G."/>
            <person name="Delwiche C.F."/>
            <person name="Petrasek J."/>
            <person name="Van de Peer Y."/>
            <person name="Friml J."/>
            <person name="Beilby M."/>
            <person name="Dolan L."/>
            <person name="Kohara Y."/>
            <person name="Sugano S."/>
            <person name="Fujiyama A."/>
            <person name="Delaux P.-M."/>
            <person name="Quint M."/>
            <person name="TheiBen G."/>
            <person name="Hagemann M."/>
            <person name="Harholt J."/>
            <person name="Dunand C."/>
            <person name="Zachgo S."/>
            <person name="Langdale J."/>
            <person name="Maumus F."/>
            <person name="Straeten D.V.D."/>
            <person name="Gould S.B."/>
            <person name="Rensing S.A."/>
        </authorList>
    </citation>
    <scope>NUCLEOTIDE SEQUENCE [LARGE SCALE GENOMIC DNA]</scope>
    <source>
        <strain evidence="4 5">S276</strain>
    </source>
</reference>
<dbReference type="Proteomes" id="UP000265515">
    <property type="component" value="Unassembled WGS sequence"/>
</dbReference>
<dbReference type="Gramene" id="GBG70048">
    <property type="protein sequence ID" value="GBG70048"/>
    <property type="gene ID" value="CBR_g4876"/>
</dbReference>
<feature type="compositionally biased region" description="Low complexity" evidence="3">
    <location>
        <begin position="123"/>
        <end position="141"/>
    </location>
</feature>
<evidence type="ECO:0000256" key="1">
    <source>
        <dbReference type="ARBA" id="ARBA00011026"/>
    </source>
</evidence>
<dbReference type="OrthoDB" id="196393at2759"/>
<dbReference type="PANTHER" id="PTHR31214">
    <property type="entry name" value="PROTEIN FAM221A-RELATED"/>
    <property type="match status" value="1"/>
</dbReference>
<dbReference type="InterPro" id="IPR026755">
    <property type="entry name" value="Fam221a/b"/>
</dbReference>
<name>A0A388KJ71_CHABU</name>
<keyword evidence="5" id="KW-1185">Reference proteome</keyword>
<evidence type="ECO:0000313" key="5">
    <source>
        <dbReference type="Proteomes" id="UP000265515"/>
    </source>
</evidence>
<feature type="region of interest" description="Disordered" evidence="3">
    <location>
        <begin position="1"/>
        <end position="36"/>
    </location>
</feature>
<dbReference type="PANTHER" id="PTHR31214:SF2">
    <property type="entry name" value="PROTEIN FAM221A"/>
    <property type="match status" value="1"/>
</dbReference>
<feature type="compositionally biased region" description="Polar residues" evidence="3">
    <location>
        <begin position="23"/>
        <end position="34"/>
    </location>
</feature>
<evidence type="ECO:0000256" key="2">
    <source>
        <dbReference type="ARBA" id="ARBA00039630"/>
    </source>
</evidence>
<feature type="compositionally biased region" description="Basic and acidic residues" evidence="3">
    <location>
        <begin position="12"/>
        <end position="22"/>
    </location>
</feature>
<dbReference type="EMBL" id="BFEA01000124">
    <property type="protein sequence ID" value="GBG70048.1"/>
    <property type="molecule type" value="Genomic_DNA"/>
</dbReference>
<feature type="region of interest" description="Disordered" evidence="3">
    <location>
        <begin position="75"/>
        <end position="141"/>
    </location>
</feature>
<dbReference type="AlphaFoldDB" id="A0A388KJ71"/>
<evidence type="ECO:0000256" key="3">
    <source>
        <dbReference type="SAM" id="MobiDB-lite"/>
    </source>
</evidence>
<accession>A0A388KJ71</accession>
<sequence>MATSPPMQTVDGKLEASCKDVNEPSSSSPALQKQKQGRKFCTSVTWTCRQCQKQCVSVLAESRCMCGHRFKDHGKNNVLPVAPRKSSAPQHTISGKGNIVGGGGGGGGGSQSSPAPSMPPLPGASASIASSSAASASTGSEPSPPPVLKCSVAKCQCPSFFFIVGQGAWILRCRCKHKHTEHDPVSHACRRPKCQCARFDSPWVCNCDHSWSEHHQEIGIKPMANVWELMGIVSELNDIDSIKRGEDLPVRST</sequence>
<comment type="similarity">
    <text evidence="1">Belongs to the FAM221 family.</text>
</comment>
<proteinExistence type="inferred from homology"/>